<dbReference type="InterPro" id="IPR021598">
    <property type="entry name" value="DUF3221"/>
</dbReference>
<comment type="caution">
    <text evidence="1">The sequence shown here is derived from an EMBL/GenBank/DDBJ whole genome shotgun (WGS) entry which is preliminary data.</text>
</comment>
<name>A0A7X0VGD1_9BACL</name>
<organism evidence="1 2">
    <name type="scientific">Cohnella nanjingensis</name>
    <dbReference type="NCBI Taxonomy" id="1387779"/>
    <lineage>
        <taxon>Bacteria</taxon>
        <taxon>Bacillati</taxon>
        <taxon>Bacillota</taxon>
        <taxon>Bacilli</taxon>
        <taxon>Bacillales</taxon>
        <taxon>Paenibacillaceae</taxon>
        <taxon>Cohnella</taxon>
    </lineage>
</organism>
<dbReference type="Proteomes" id="UP000547209">
    <property type="component" value="Unassembled WGS sequence"/>
</dbReference>
<evidence type="ECO:0000313" key="2">
    <source>
        <dbReference type="Proteomes" id="UP000547209"/>
    </source>
</evidence>
<keyword evidence="2" id="KW-1185">Reference proteome</keyword>
<dbReference type="Pfam" id="PF11518">
    <property type="entry name" value="DUF3221"/>
    <property type="match status" value="1"/>
</dbReference>
<dbReference type="InterPro" id="IPR012340">
    <property type="entry name" value="NA-bd_OB-fold"/>
</dbReference>
<evidence type="ECO:0000313" key="1">
    <source>
        <dbReference type="EMBL" id="MBB6671529.1"/>
    </source>
</evidence>
<proteinExistence type="predicted"/>
<gene>
    <name evidence="1" type="ORF">H7C19_12635</name>
</gene>
<sequence>MGYRANGGWTPSRAWTVLTLASALVLAAVLPGCGARPEAVARVSPEASGDVRSAEDDEGTGFRGFVVRREGGRILVVSSEVKDFGAQGGKDEFNDAIWFSGAPSDAEVGRRVKVWTNAIDQSYPGQARAERVEVEDDVRPDGASRSEAEAVRAALASPAAVRYSPLAAVVQSAVYDAASAAWTIAIAGGGGEGKTKLRVDDRTGRVTEPAAADAPAGSAAEMYALAFDAYLSASGEGMGDGICYIAVDWGKMTLGAEDREAALAGLGARRGVKTVASTLDQLKETGKTDEYGGLPDGVLLRVDETNLGADEAVLTGSVYRSPKGGAGIRAALAREDGGWRVKEAQMTWIN</sequence>
<dbReference type="EMBL" id="JACJVP010000022">
    <property type="protein sequence ID" value="MBB6671529.1"/>
    <property type="molecule type" value="Genomic_DNA"/>
</dbReference>
<protein>
    <submittedName>
        <fullName evidence="1">YobA family protein</fullName>
    </submittedName>
</protein>
<dbReference type="Gene3D" id="2.40.50.140">
    <property type="entry name" value="Nucleic acid-binding proteins"/>
    <property type="match status" value="1"/>
</dbReference>
<dbReference type="RefSeq" id="WP_185143014.1">
    <property type="nucleotide sequence ID" value="NZ_JACJVP010000022.1"/>
</dbReference>
<dbReference type="AlphaFoldDB" id="A0A7X0VGD1"/>
<accession>A0A7X0VGD1</accession>
<reference evidence="1 2" key="1">
    <citation type="submission" date="2020-08" db="EMBL/GenBank/DDBJ databases">
        <title>Cohnella phylogeny.</title>
        <authorList>
            <person name="Dunlap C."/>
        </authorList>
    </citation>
    <scope>NUCLEOTIDE SEQUENCE [LARGE SCALE GENOMIC DNA]</scope>
    <source>
        <strain evidence="1 2">DSM 28246</strain>
    </source>
</reference>